<dbReference type="Proteomes" id="UP001283361">
    <property type="component" value="Unassembled WGS sequence"/>
</dbReference>
<sequence>MVESGRGGALHLPGGLTVHLTITELDFKKDSSPDHKTSRAVLLHVTGSADARQQRRGADPEATLSHASFCRHQTWAANQRSSASLCD</sequence>
<protein>
    <submittedName>
        <fullName evidence="1">Uncharacterized protein</fullName>
    </submittedName>
</protein>
<organism evidence="1 2">
    <name type="scientific">Elysia crispata</name>
    <name type="common">lettuce slug</name>
    <dbReference type="NCBI Taxonomy" id="231223"/>
    <lineage>
        <taxon>Eukaryota</taxon>
        <taxon>Metazoa</taxon>
        <taxon>Spiralia</taxon>
        <taxon>Lophotrochozoa</taxon>
        <taxon>Mollusca</taxon>
        <taxon>Gastropoda</taxon>
        <taxon>Heterobranchia</taxon>
        <taxon>Euthyneura</taxon>
        <taxon>Panpulmonata</taxon>
        <taxon>Sacoglossa</taxon>
        <taxon>Placobranchoidea</taxon>
        <taxon>Plakobranchidae</taxon>
        <taxon>Elysia</taxon>
    </lineage>
</organism>
<keyword evidence="2" id="KW-1185">Reference proteome</keyword>
<gene>
    <name evidence="1" type="ORF">RRG08_052219</name>
</gene>
<dbReference type="EMBL" id="JAWDGP010000782">
    <property type="protein sequence ID" value="KAK3797294.1"/>
    <property type="molecule type" value="Genomic_DNA"/>
</dbReference>
<evidence type="ECO:0000313" key="2">
    <source>
        <dbReference type="Proteomes" id="UP001283361"/>
    </source>
</evidence>
<name>A0AAE1E7J2_9GAST</name>
<reference evidence="1" key="1">
    <citation type="journal article" date="2023" name="G3 (Bethesda)">
        <title>A reference genome for the long-term kleptoplast-retaining sea slug Elysia crispata morphotype clarki.</title>
        <authorList>
            <person name="Eastman K.E."/>
            <person name="Pendleton A.L."/>
            <person name="Shaikh M.A."/>
            <person name="Suttiyut T."/>
            <person name="Ogas R."/>
            <person name="Tomko P."/>
            <person name="Gavelis G."/>
            <person name="Widhalm J.R."/>
            <person name="Wisecaver J.H."/>
        </authorList>
    </citation>
    <scope>NUCLEOTIDE SEQUENCE</scope>
    <source>
        <strain evidence="1">ECLA1</strain>
    </source>
</reference>
<comment type="caution">
    <text evidence="1">The sequence shown here is derived from an EMBL/GenBank/DDBJ whole genome shotgun (WGS) entry which is preliminary data.</text>
</comment>
<evidence type="ECO:0000313" key="1">
    <source>
        <dbReference type="EMBL" id="KAK3797294.1"/>
    </source>
</evidence>
<proteinExistence type="predicted"/>
<accession>A0AAE1E7J2</accession>
<dbReference type="AlphaFoldDB" id="A0AAE1E7J2"/>